<dbReference type="InterPro" id="IPR003439">
    <property type="entry name" value="ABC_transporter-like_ATP-bd"/>
</dbReference>
<feature type="transmembrane region" description="Helical" evidence="7">
    <location>
        <begin position="20"/>
        <end position="42"/>
    </location>
</feature>
<keyword evidence="11" id="KW-1185">Reference proteome</keyword>
<protein>
    <submittedName>
        <fullName evidence="10">ABC transporter ATP-binding protein</fullName>
    </submittedName>
</protein>
<organism evidence="10 11">
    <name type="scientific">Luteipulveratus flavus</name>
    <dbReference type="NCBI Taxonomy" id="3031728"/>
    <lineage>
        <taxon>Bacteria</taxon>
        <taxon>Bacillati</taxon>
        <taxon>Actinomycetota</taxon>
        <taxon>Actinomycetes</taxon>
        <taxon>Micrococcales</taxon>
        <taxon>Dermacoccaceae</taxon>
        <taxon>Luteipulveratus</taxon>
    </lineage>
</organism>
<gene>
    <name evidence="10" type="ORF">P4R38_06790</name>
</gene>
<dbReference type="SUPFAM" id="SSF90123">
    <property type="entry name" value="ABC transporter transmembrane region"/>
    <property type="match status" value="1"/>
</dbReference>
<evidence type="ECO:0000256" key="2">
    <source>
        <dbReference type="ARBA" id="ARBA00022692"/>
    </source>
</evidence>
<comment type="caution">
    <text evidence="10">The sequence shown here is derived from an EMBL/GenBank/DDBJ whole genome shotgun (WGS) entry which is preliminary data.</text>
</comment>
<dbReference type="PANTHER" id="PTHR24221:SF654">
    <property type="entry name" value="ATP-BINDING CASSETTE SUB-FAMILY B MEMBER 6"/>
    <property type="match status" value="1"/>
</dbReference>
<dbReference type="InterPro" id="IPR036640">
    <property type="entry name" value="ABC1_TM_sf"/>
</dbReference>
<feature type="domain" description="ABC transporter" evidence="8">
    <location>
        <begin position="344"/>
        <end position="603"/>
    </location>
</feature>
<dbReference type="Gene3D" id="1.20.1560.10">
    <property type="entry name" value="ABC transporter type 1, transmembrane domain"/>
    <property type="match status" value="1"/>
</dbReference>
<evidence type="ECO:0000259" key="8">
    <source>
        <dbReference type="PROSITE" id="PS50893"/>
    </source>
</evidence>
<dbReference type="GO" id="GO:0005524">
    <property type="term" value="F:ATP binding"/>
    <property type="evidence" value="ECO:0007669"/>
    <property type="project" value="UniProtKB-KW"/>
</dbReference>
<dbReference type="PROSITE" id="PS50893">
    <property type="entry name" value="ABC_TRANSPORTER_2"/>
    <property type="match status" value="1"/>
</dbReference>
<evidence type="ECO:0000256" key="3">
    <source>
        <dbReference type="ARBA" id="ARBA00022741"/>
    </source>
</evidence>
<evidence type="ECO:0000256" key="7">
    <source>
        <dbReference type="SAM" id="Phobius"/>
    </source>
</evidence>
<feature type="domain" description="ABC transmembrane type-1" evidence="9">
    <location>
        <begin position="29"/>
        <end position="308"/>
    </location>
</feature>
<keyword evidence="2 7" id="KW-0812">Transmembrane</keyword>
<keyword evidence="5 7" id="KW-1133">Transmembrane helix</keyword>
<evidence type="ECO:0000256" key="4">
    <source>
        <dbReference type="ARBA" id="ARBA00022840"/>
    </source>
</evidence>
<reference evidence="10 11" key="1">
    <citation type="submission" date="2023-03" db="EMBL/GenBank/DDBJ databases">
        <title>YIM 133296 draft genome.</title>
        <authorList>
            <person name="Xiong L."/>
        </authorList>
    </citation>
    <scope>NUCLEOTIDE SEQUENCE [LARGE SCALE GENOMIC DNA]</scope>
    <source>
        <strain evidence="10 11">YIM 133296</strain>
    </source>
</reference>
<name>A0ABT6C4R4_9MICO</name>
<dbReference type="PANTHER" id="PTHR24221">
    <property type="entry name" value="ATP-BINDING CASSETTE SUB-FAMILY B"/>
    <property type="match status" value="1"/>
</dbReference>
<dbReference type="Gene3D" id="3.40.50.300">
    <property type="entry name" value="P-loop containing nucleotide triphosphate hydrolases"/>
    <property type="match status" value="1"/>
</dbReference>
<feature type="transmembrane region" description="Helical" evidence="7">
    <location>
        <begin position="54"/>
        <end position="76"/>
    </location>
</feature>
<keyword evidence="4 10" id="KW-0067">ATP-binding</keyword>
<keyword evidence="6 7" id="KW-0472">Membrane</keyword>
<keyword evidence="3" id="KW-0547">Nucleotide-binding</keyword>
<evidence type="ECO:0000256" key="1">
    <source>
        <dbReference type="ARBA" id="ARBA00004651"/>
    </source>
</evidence>
<comment type="subcellular location">
    <subcellularLocation>
        <location evidence="1">Cell membrane</location>
        <topology evidence="1">Multi-pass membrane protein</topology>
    </subcellularLocation>
</comment>
<dbReference type="InterPro" id="IPR003593">
    <property type="entry name" value="AAA+_ATPase"/>
</dbReference>
<dbReference type="EMBL" id="JAROAV010000023">
    <property type="protein sequence ID" value="MDF8263944.1"/>
    <property type="molecule type" value="Genomic_DNA"/>
</dbReference>
<dbReference type="Pfam" id="PF00005">
    <property type="entry name" value="ABC_tran"/>
    <property type="match status" value="1"/>
</dbReference>
<dbReference type="PROSITE" id="PS50929">
    <property type="entry name" value="ABC_TM1F"/>
    <property type="match status" value="1"/>
</dbReference>
<dbReference type="SUPFAM" id="SSF52540">
    <property type="entry name" value="P-loop containing nucleoside triphosphate hydrolases"/>
    <property type="match status" value="1"/>
</dbReference>
<feature type="transmembrane region" description="Helical" evidence="7">
    <location>
        <begin position="282"/>
        <end position="306"/>
    </location>
</feature>
<dbReference type="RefSeq" id="WP_277191570.1">
    <property type="nucleotide sequence ID" value="NZ_JAROAV010000023.1"/>
</dbReference>
<feature type="transmembrane region" description="Helical" evidence="7">
    <location>
        <begin position="152"/>
        <end position="176"/>
    </location>
</feature>
<evidence type="ECO:0000313" key="11">
    <source>
        <dbReference type="Proteomes" id="UP001528912"/>
    </source>
</evidence>
<dbReference type="InterPro" id="IPR011527">
    <property type="entry name" value="ABC1_TM_dom"/>
</dbReference>
<dbReference type="InterPro" id="IPR039421">
    <property type="entry name" value="Type_1_exporter"/>
</dbReference>
<dbReference type="InterPro" id="IPR027417">
    <property type="entry name" value="P-loop_NTPase"/>
</dbReference>
<evidence type="ECO:0000256" key="6">
    <source>
        <dbReference type="ARBA" id="ARBA00023136"/>
    </source>
</evidence>
<dbReference type="SMART" id="SM00382">
    <property type="entry name" value="AAA"/>
    <property type="match status" value="1"/>
</dbReference>
<feature type="transmembrane region" description="Helical" evidence="7">
    <location>
        <begin position="247"/>
        <end position="270"/>
    </location>
</feature>
<evidence type="ECO:0000313" key="10">
    <source>
        <dbReference type="EMBL" id="MDF8263944.1"/>
    </source>
</evidence>
<proteinExistence type="predicted"/>
<evidence type="ECO:0000256" key="5">
    <source>
        <dbReference type="ARBA" id="ARBA00022989"/>
    </source>
</evidence>
<dbReference type="Proteomes" id="UP001528912">
    <property type="component" value="Unassembled WGS sequence"/>
</dbReference>
<accession>A0ABT6C4R4</accession>
<sequence length="615" mass="65407">MTRTRPTFEALRLVGRSAPWHLAGSWAISAASGLAPVAAALLTKTLLDAVSAHAAWSVLLPPLLGLAGVAVVLGAAGPVGTYLEAELGRRAGRLAKQDLFAAVQGLQGIARFEDPRFQSRLRLAESAGGNSPGSIVRGSLGLARAALTTAGMVGALLVVSPLLTAAVVVAAVPALLAELRLNRRRMQAEWQTEPIERREFFYTSLLSDVQAAKEIRLFGLGTFFADRMLTERRRADAMRRAVDHRDLVLQGGLSVMTAAVAALGLVWAVARAAEGSVSVGEVSLVVAAIAGLQSALAGAVTALGVLHHATSVFRYHLEVLATDDGGRSAAAPAIETLEPLRSAIVLDDVWFRYTEDSPWVLRGVSLTIPAGSSVGLVGRNGAGKSTLVKLLCRFYEPTRGRILWDGVDLAQVRPDVLRERLGAVFQDFMSYELSATENIAVGDRDLLVRPHAGEEVRAAAERAGIAADLERLPRGYDTLLSRVFFDDSAGSEDDAAQPEVHGSYLSGGQWQKLATARALMRADRDLMILDEPSSGLDPAAERDLHQCLARARHGRTNLLVSHRLGALRDADLLVTLVDGRVGESGTHDALLALDGLYAELFRAQASGYQMAAEAS</sequence>
<evidence type="ECO:0000259" key="9">
    <source>
        <dbReference type="PROSITE" id="PS50929"/>
    </source>
</evidence>